<dbReference type="NCBIfam" id="TIGR02937">
    <property type="entry name" value="sigma70-ECF"/>
    <property type="match status" value="1"/>
</dbReference>
<dbReference type="InterPro" id="IPR039425">
    <property type="entry name" value="RNA_pol_sigma-70-like"/>
</dbReference>
<dbReference type="InterPro" id="IPR036388">
    <property type="entry name" value="WH-like_DNA-bd_sf"/>
</dbReference>
<dbReference type="InterPro" id="IPR007627">
    <property type="entry name" value="RNA_pol_sigma70_r2"/>
</dbReference>
<dbReference type="InterPro" id="IPR013249">
    <property type="entry name" value="RNA_pol_sigma70_r4_t2"/>
</dbReference>
<dbReference type="CDD" id="cd06171">
    <property type="entry name" value="Sigma70_r4"/>
    <property type="match status" value="1"/>
</dbReference>
<keyword evidence="3" id="KW-0731">Sigma factor</keyword>
<sequence length="292" mass="31573">MRRGDHSGFTGGLSALRSLWGVNLGGKPVSLDEDITRGLAALRAVVASALLPPPAPALALAGGAPAPAAGRPSPFGWLLSEVDAAYGSDHEAGRGFGDAKLAASSEESPEERERLIGLVELARGGDADAFGLLYDHYQPSIYRFLYYRTRSVVVAEDLTSETFFRALRNMASFRWQGKDFGAWLMTIARNLATDHFKAGRTRLEMTTEDMGQHDDATDGPETAVLASLTNEILLEALTELPNEQKDCLVMRFLQGMSIAETAQVLGRSEGAIKQLQLRGVRNLAKLMPEGLR</sequence>
<protein>
    <submittedName>
        <fullName evidence="7">Sigma-70 family RNA polymerase sigma factor</fullName>
    </submittedName>
</protein>
<evidence type="ECO:0000256" key="4">
    <source>
        <dbReference type="ARBA" id="ARBA00023163"/>
    </source>
</evidence>
<evidence type="ECO:0000256" key="3">
    <source>
        <dbReference type="ARBA" id="ARBA00023082"/>
    </source>
</evidence>
<dbReference type="SUPFAM" id="SSF88946">
    <property type="entry name" value="Sigma2 domain of RNA polymerase sigma factors"/>
    <property type="match status" value="1"/>
</dbReference>
<feature type="domain" description="RNA polymerase sigma-70 region 2" evidence="5">
    <location>
        <begin position="133"/>
        <end position="199"/>
    </location>
</feature>
<reference evidence="7 8" key="1">
    <citation type="submission" date="2018-09" db="EMBL/GenBank/DDBJ databases">
        <title>Genome sequencing of Nocardioides immobilis CCTCC AB 2017083 for comparison to Nocardioides silvaticus.</title>
        <authorList>
            <person name="Li C."/>
            <person name="Wang G."/>
        </authorList>
    </citation>
    <scope>NUCLEOTIDE SEQUENCE [LARGE SCALE GENOMIC DNA]</scope>
    <source>
        <strain evidence="7 8">CCTCC AB 2017083</strain>
    </source>
</reference>
<dbReference type="PANTHER" id="PTHR43133:SF57">
    <property type="entry name" value="RNA POLYMERASE SIGMA-70 FACTOR"/>
    <property type="match status" value="1"/>
</dbReference>
<comment type="similarity">
    <text evidence="1">Belongs to the sigma-70 factor family. ECF subfamily.</text>
</comment>
<dbReference type="AlphaFoldDB" id="A0A417Y1V9"/>
<accession>A0A417Y1V9</accession>
<feature type="domain" description="RNA polymerase sigma factor 70 region 4 type 2" evidence="6">
    <location>
        <begin position="231"/>
        <end position="281"/>
    </location>
</feature>
<dbReference type="OrthoDB" id="261230at2"/>
<dbReference type="Gene3D" id="1.10.10.10">
    <property type="entry name" value="Winged helix-like DNA-binding domain superfamily/Winged helix DNA-binding domain"/>
    <property type="match status" value="1"/>
</dbReference>
<evidence type="ECO:0000259" key="6">
    <source>
        <dbReference type="Pfam" id="PF08281"/>
    </source>
</evidence>
<dbReference type="InterPro" id="IPR013325">
    <property type="entry name" value="RNA_pol_sigma_r2"/>
</dbReference>
<dbReference type="Gene3D" id="1.10.1740.10">
    <property type="match status" value="1"/>
</dbReference>
<dbReference type="PANTHER" id="PTHR43133">
    <property type="entry name" value="RNA POLYMERASE ECF-TYPE SIGMA FACTO"/>
    <property type="match status" value="1"/>
</dbReference>
<gene>
    <name evidence="7" type="ORF">D0Z08_12735</name>
</gene>
<evidence type="ECO:0000256" key="2">
    <source>
        <dbReference type="ARBA" id="ARBA00023015"/>
    </source>
</evidence>
<comment type="caution">
    <text evidence="7">The sequence shown here is derived from an EMBL/GenBank/DDBJ whole genome shotgun (WGS) entry which is preliminary data.</text>
</comment>
<dbReference type="EMBL" id="QXGH01000016">
    <property type="protein sequence ID" value="RHW26632.1"/>
    <property type="molecule type" value="Genomic_DNA"/>
</dbReference>
<dbReference type="SUPFAM" id="SSF88659">
    <property type="entry name" value="Sigma3 and sigma4 domains of RNA polymerase sigma factors"/>
    <property type="match status" value="1"/>
</dbReference>
<dbReference type="GO" id="GO:0006352">
    <property type="term" value="P:DNA-templated transcription initiation"/>
    <property type="evidence" value="ECO:0007669"/>
    <property type="project" value="InterPro"/>
</dbReference>
<evidence type="ECO:0000313" key="8">
    <source>
        <dbReference type="Proteomes" id="UP000283644"/>
    </source>
</evidence>
<dbReference type="GO" id="GO:0003677">
    <property type="term" value="F:DNA binding"/>
    <property type="evidence" value="ECO:0007669"/>
    <property type="project" value="InterPro"/>
</dbReference>
<evidence type="ECO:0000313" key="7">
    <source>
        <dbReference type="EMBL" id="RHW26632.1"/>
    </source>
</evidence>
<name>A0A417Y1V9_9ACTN</name>
<dbReference type="Pfam" id="PF08281">
    <property type="entry name" value="Sigma70_r4_2"/>
    <property type="match status" value="1"/>
</dbReference>
<dbReference type="InterPro" id="IPR014284">
    <property type="entry name" value="RNA_pol_sigma-70_dom"/>
</dbReference>
<keyword evidence="2" id="KW-0805">Transcription regulation</keyword>
<dbReference type="InterPro" id="IPR013324">
    <property type="entry name" value="RNA_pol_sigma_r3/r4-like"/>
</dbReference>
<evidence type="ECO:0000256" key="1">
    <source>
        <dbReference type="ARBA" id="ARBA00010641"/>
    </source>
</evidence>
<keyword evidence="4" id="KW-0804">Transcription</keyword>
<organism evidence="7 8">
    <name type="scientific">Nocardioides immobilis</name>
    <dbReference type="NCBI Taxonomy" id="2049295"/>
    <lineage>
        <taxon>Bacteria</taxon>
        <taxon>Bacillati</taxon>
        <taxon>Actinomycetota</taxon>
        <taxon>Actinomycetes</taxon>
        <taxon>Propionibacteriales</taxon>
        <taxon>Nocardioidaceae</taxon>
        <taxon>Nocardioides</taxon>
    </lineage>
</organism>
<proteinExistence type="inferred from homology"/>
<evidence type="ECO:0000259" key="5">
    <source>
        <dbReference type="Pfam" id="PF04542"/>
    </source>
</evidence>
<dbReference type="Pfam" id="PF04542">
    <property type="entry name" value="Sigma70_r2"/>
    <property type="match status" value="1"/>
</dbReference>
<keyword evidence="8" id="KW-1185">Reference proteome</keyword>
<dbReference type="GO" id="GO:0016987">
    <property type="term" value="F:sigma factor activity"/>
    <property type="evidence" value="ECO:0007669"/>
    <property type="project" value="UniProtKB-KW"/>
</dbReference>
<dbReference type="Proteomes" id="UP000283644">
    <property type="component" value="Unassembled WGS sequence"/>
</dbReference>